<dbReference type="InterPro" id="IPR027417">
    <property type="entry name" value="P-loop_NTPase"/>
</dbReference>
<dbReference type="Proteomes" id="UP001597519">
    <property type="component" value="Unassembled WGS sequence"/>
</dbReference>
<organism evidence="1 2">
    <name type="scientific">Corticicoccus populi</name>
    <dbReference type="NCBI Taxonomy" id="1812821"/>
    <lineage>
        <taxon>Bacteria</taxon>
        <taxon>Bacillati</taxon>
        <taxon>Bacillota</taxon>
        <taxon>Bacilli</taxon>
        <taxon>Bacillales</taxon>
        <taxon>Staphylococcaceae</taxon>
        <taxon>Corticicoccus</taxon>
    </lineage>
</organism>
<proteinExistence type="predicted"/>
<sequence>MSVVLLTGMSGTGKSTLLKHLKDDGNVTVDLDYGGWMIYHDDSGEYILDVARVIELIRSRSEENIFLAGTAVNQGQIYPYLDAVVTLTAPLHVMKERIMQRTDNPFGRSDSEWRKIVQDKEDFEALIIKGSDLTIDTTQPVTDTIDEIYRYIK</sequence>
<dbReference type="EMBL" id="JBHUOQ010000001">
    <property type="protein sequence ID" value="MFD2829609.1"/>
    <property type="molecule type" value="Genomic_DNA"/>
</dbReference>
<dbReference type="SUPFAM" id="SSF52540">
    <property type="entry name" value="P-loop containing nucleoside triphosphate hydrolases"/>
    <property type="match status" value="1"/>
</dbReference>
<comment type="caution">
    <text evidence="1">The sequence shown here is derived from an EMBL/GenBank/DDBJ whole genome shotgun (WGS) entry which is preliminary data.</text>
</comment>
<evidence type="ECO:0000313" key="2">
    <source>
        <dbReference type="Proteomes" id="UP001597519"/>
    </source>
</evidence>
<dbReference type="Pfam" id="PF13238">
    <property type="entry name" value="AAA_18"/>
    <property type="match status" value="1"/>
</dbReference>
<accession>A0ABW5WTE4</accession>
<keyword evidence="2" id="KW-1185">Reference proteome</keyword>
<gene>
    <name evidence="1" type="ORF">ACFSX4_03955</name>
</gene>
<dbReference type="Gene3D" id="3.40.50.300">
    <property type="entry name" value="P-loop containing nucleotide triphosphate hydrolases"/>
    <property type="match status" value="1"/>
</dbReference>
<name>A0ABW5WTE4_9STAP</name>
<dbReference type="RefSeq" id="WP_377771755.1">
    <property type="nucleotide sequence ID" value="NZ_JBHUOQ010000001.1"/>
</dbReference>
<protein>
    <submittedName>
        <fullName evidence="1">AAA family ATPase</fullName>
    </submittedName>
</protein>
<evidence type="ECO:0000313" key="1">
    <source>
        <dbReference type="EMBL" id="MFD2829609.1"/>
    </source>
</evidence>
<reference evidence="2" key="1">
    <citation type="journal article" date="2019" name="Int. J. Syst. Evol. Microbiol.">
        <title>The Global Catalogue of Microorganisms (GCM) 10K type strain sequencing project: providing services to taxonomists for standard genome sequencing and annotation.</title>
        <authorList>
            <consortium name="The Broad Institute Genomics Platform"/>
            <consortium name="The Broad Institute Genome Sequencing Center for Infectious Disease"/>
            <person name="Wu L."/>
            <person name="Ma J."/>
        </authorList>
    </citation>
    <scope>NUCLEOTIDE SEQUENCE [LARGE SCALE GENOMIC DNA]</scope>
    <source>
        <strain evidence="2">KCTC 33575</strain>
    </source>
</reference>